<evidence type="ECO:0000256" key="1">
    <source>
        <dbReference type="SAM" id="MobiDB-lite"/>
    </source>
</evidence>
<comment type="caution">
    <text evidence="2">The sequence shown here is derived from an EMBL/GenBank/DDBJ whole genome shotgun (WGS) entry which is preliminary data.</text>
</comment>
<gene>
    <name evidence="2" type="ORF">ACETWP_17225</name>
</gene>
<keyword evidence="3" id="KW-1185">Reference proteome</keyword>
<reference evidence="2 3" key="1">
    <citation type="submission" date="2024-09" db="EMBL/GenBank/DDBJ databases">
        <authorList>
            <person name="Salinas-Garcia M.A."/>
            <person name="Prieme A."/>
        </authorList>
    </citation>
    <scope>NUCLEOTIDE SEQUENCE [LARGE SCALE GENOMIC DNA]</scope>
    <source>
        <strain evidence="2 3">DSM 21081</strain>
    </source>
</reference>
<name>A0ABV4UUF6_9MICC</name>
<sequence length="64" mass="7000">MGNNHHEDERYRKYYDGPPHGEVPQDPKLRAARESGLPVDDDSAADEPAADEPTTNVDTRPAGA</sequence>
<proteinExistence type="predicted"/>
<dbReference type="Proteomes" id="UP001575652">
    <property type="component" value="Unassembled WGS sequence"/>
</dbReference>
<organism evidence="2 3">
    <name type="scientific">Arthrobacter halodurans</name>
    <dbReference type="NCBI Taxonomy" id="516699"/>
    <lineage>
        <taxon>Bacteria</taxon>
        <taxon>Bacillati</taxon>
        <taxon>Actinomycetota</taxon>
        <taxon>Actinomycetes</taxon>
        <taxon>Micrococcales</taxon>
        <taxon>Micrococcaceae</taxon>
        <taxon>Arthrobacter</taxon>
    </lineage>
</organism>
<dbReference type="EMBL" id="JBHDLJ010000023">
    <property type="protein sequence ID" value="MFB0836335.1"/>
    <property type="molecule type" value="Genomic_DNA"/>
</dbReference>
<feature type="compositionally biased region" description="Basic and acidic residues" evidence="1">
    <location>
        <begin position="23"/>
        <end position="33"/>
    </location>
</feature>
<feature type="compositionally biased region" description="Acidic residues" evidence="1">
    <location>
        <begin position="39"/>
        <end position="50"/>
    </location>
</feature>
<feature type="compositionally biased region" description="Basic and acidic residues" evidence="1">
    <location>
        <begin position="1"/>
        <end position="15"/>
    </location>
</feature>
<protein>
    <submittedName>
        <fullName evidence="2">Uncharacterized protein</fullName>
    </submittedName>
</protein>
<evidence type="ECO:0000313" key="2">
    <source>
        <dbReference type="EMBL" id="MFB0836335.1"/>
    </source>
</evidence>
<dbReference type="RefSeq" id="WP_373973519.1">
    <property type="nucleotide sequence ID" value="NZ_JBHDLJ010000023.1"/>
</dbReference>
<feature type="region of interest" description="Disordered" evidence="1">
    <location>
        <begin position="1"/>
        <end position="64"/>
    </location>
</feature>
<accession>A0ABV4UUF6</accession>
<evidence type="ECO:0000313" key="3">
    <source>
        <dbReference type="Proteomes" id="UP001575652"/>
    </source>
</evidence>